<dbReference type="Gene3D" id="3.40.50.150">
    <property type="entry name" value="Vaccinia Virus protein VP39"/>
    <property type="match status" value="1"/>
</dbReference>
<keyword evidence="3" id="KW-1185">Reference proteome</keyword>
<reference evidence="2 3" key="1">
    <citation type="submission" date="2020-02" db="EMBL/GenBank/DDBJ databases">
        <title>Synteny-based analysis reveals conserved mechanism for high triclosan tolerance in Pseudomonas, as well as instances of horizontal transfer.</title>
        <authorList>
            <person name="Mcfarland A.G."/>
            <person name="Bertucci H.K."/>
            <person name="Litmann E."/>
            <person name="Shen J."/>
            <person name="Huttenhower C."/>
            <person name="Hartmann E.M."/>
        </authorList>
    </citation>
    <scope>NUCLEOTIDE SEQUENCE [LARGE SCALE GENOMIC DNA]</scope>
    <source>
        <strain evidence="2 3">115A1</strain>
    </source>
</reference>
<name>A0ABR5YWN0_9GAMM</name>
<dbReference type="Proteomes" id="UP000786387">
    <property type="component" value="Unassembled WGS sequence"/>
</dbReference>
<accession>A0ABR5YWN0</accession>
<comment type="caution">
    <text evidence="2">The sequence shown here is derived from an EMBL/GenBank/DDBJ whole genome shotgun (WGS) entry which is preliminary data.</text>
</comment>
<protein>
    <submittedName>
        <fullName evidence="2">Class I SAM-dependent methyltransferase</fullName>
    </submittedName>
</protein>
<gene>
    <name evidence="2" type="ORF">G7026_03150</name>
</gene>
<dbReference type="InterPro" id="IPR041698">
    <property type="entry name" value="Methyltransf_25"/>
</dbReference>
<keyword evidence="2" id="KW-0808">Transferase</keyword>
<dbReference type="RefSeq" id="WP_181069320.1">
    <property type="nucleotide sequence ID" value="NZ_JAAMRF010000002.1"/>
</dbReference>
<dbReference type="GO" id="GO:0008168">
    <property type="term" value="F:methyltransferase activity"/>
    <property type="evidence" value="ECO:0007669"/>
    <property type="project" value="UniProtKB-KW"/>
</dbReference>
<organism evidence="2 3">
    <name type="scientific">Stutzerimonas azotifigens</name>
    <dbReference type="NCBI Taxonomy" id="291995"/>
    <lineage>
        <taxon>Bacteria</taxon>
        <taxon>Pseudomonadati</taxon>
        <taxon>Pseudomonadota</taxon>
        <taxon>Gammaproteobacteria</taxon>
        <taxon>Pseudomonadales</taxon>
        <taxon>Pseudomonadaceae</taxon>
        <taxon>Stutzerimonas</taxon>
    </lineage>
</organism>
<dbReference type="GO" id="GO:0032259">
    <property type="term" value="P:methylation"/>
    <property type="evidence" value="ECO:0007669"/>
    <property type="project" value="UniProtKB-KW"/>
</dbReference>
<feature type="domain" description="Methyltransferase" evidence="1">
    <location>
        <begin position="56"/>
        <end position="127"/>
    </location>
</feature>
<dbReference type="Pfam" id="PF13649">
    <property type="entry name" value="Methyltransf_25"/>
    <property type="match status" value="1"/>
</dbReference>
<keyword evidence="2" id="KW-0489">Methyltransferase</keyword>
<dbReference type="InterPro" id="IPR029063">
    <property type="entry name" value="SAM-dependent_MTases_sf"/>
</dbReference>
<evidence type="ECO:0000313" key="3">
    <source>
        <dbReference type="Proteomes" id="UP000786387"/>
    </source>
</evidence>
<evidence type="ECO:0000259" key="1">
    <source>
        <dbReference type="Pfam" id="PF13649"/>
    </source>
</evidence>
<sequence>MATIEMRSIERRFLLEYYQSDASGWVDGHSLDAVRQCGGTSLWIGSYYALIEQLDYRPTVIVDLDAEALAVAHARFSSVPLVQADVRLLPFRNSFDTILMPGCVSAYLLDDRALYQATRSLARALKPTPTATLLVDAYDHRSIFDCHYFNGKRDVCLFGQRWRLEASCEPVSSEPCLFDVTLRFVCRDTPAQAPVQTTFCQRAYEPSELWQALTDEGLYCNEVRRNPRAGRFSLSFTPTPLRVDTLAESRGCYLSAF</sequence>
<dbReference type="SUPFAM" id="SSF53335">
    <property type="entry name" value="S-adenosyl-L-methionine-dependent methyltransferases"/>
    <property type="match status" value="1"/>
</dbReference>
<proteinExistence type="predicted"/>
<dbReference type="EMBL" id="JAAMRF010000002">
    <property type="protein sequence ID" value="MBA1272349.1"/>
    <property type="molecule type" value="Genomic_DNA"/>
</dbReference>
<evidence type="ECO:0000313" key="2">
    <source>
        <dbReference type="EMBL" id="MBA1272349.1"/>
    </source>
</evidence>